<gene>
    <name evidence="3" type="ORF">g.9728</name>
</gene>
<feature type="non-terminal residue" evidence="3">
    <location>
        <position position="145"/>
    </location>
</feature>
<dbReference type="EMBL" id="GECU01009531">
    <property type="protein sequence ID" value="JAS98175.1"/>
    <property type="molecule type" value="Transcribed_RNA"/>
</dbReference>
<organism evidence="3">
    <name type="scientific">Homalodisca liturata</name>
    <dbReference type="NCBI Taxonomy" id="320908"/>
    <lineage>
        <taxon>Eukaryota</taxon>
        <taxon>Metazoa</taxon>
        <taxon>Ecdysozoa</taxon>
        <taxon>Arthropoda</taxon>
        <taxon>Hexapoda</taxon>
        <taxon>Insecta</taxon>
        <taxon>Pterygota</taxon>
        <taxon>Neoptera</taxon>
        <taxon>Paraneoptera</taxon>
        <taxon>Hemiptera</taxon>
        <taxon>Auchenorrhyncha</taxon>
        <taxon>Membracoidea</taxon>
        <taxon>Cicadellidae</taxon>
        <taxon>Cicadellinae</taxon>
        <taxon>Proconiini</taxon>
        <taxon>Homalodisca</taxon>
    </lineage>
</organism>
<evidence type="ECO:0000256" key="1">
    <source>
        <dbReference type="ARBA" id="ARBA00007465"/>
    </source>
</evidence>
<dbReference type="AlphaFoldDB" id="A0A1B6JG45"/>
<reference evidence="3" key="1">
    <citation type="submission" date="2015-11" db="EMBL/GenBank/DDBJ databases">
        <title>De novo transcriptome assembly of four potential Pierce s Disease insect vectors from Arizona vineyards.</title>
        <authorList>
            <person name="Tassone E.E."/>
        </authorList>
    </citation>
    <scope>NUCLEOTIDE SEQUENCE</scope>
</reference>
<protein>
    <recommendedName>
        <fullName evidence="2">Small ribosomal subunit protein uS4 N-terminal domain-containing protein</fullName>
    </recommendedName>
</protein>
<dbReference type="InterPro" id="IPR001912">
    <property type="entry name" value="Ribosomal_uS4_N"/>
</dbReference>
<sequence length="145" mass="16505">SASACLLVKFLKILSQKTSHPACPSMGTVIRSRKIASTPRNPWEKDRLVKELQLLGTYGLKNKRELWTALATARSDKKHARNLLTSTHHKEFMTQGRALLSRLCRDGMMSSVDFNDEESIRASLREVLNFDIGSYLNRRFQSLVL</sequence>
<name>A0A1B6JG45_9HEMI</name>
<feature type="non-terminal residue" evidence="3">
    <location>
        <position position="1"/>
    </location>
</feature>
<evidence type="ECO:0000313" key="3">
    <source>
        <dbReference type="EMBL" id="JAS98175.1"/>
    </source>
</evidence>
<accession>A0A1B6JG45</accession>
<dbReference type="SMART" id="SM01390">
    <property type="entry name" value="Ribosomal_S4"/>
    <property type="match status" value="1"/>
</dbReference>
<evidence type="ECO:0000259" key="2">
    <source>
        <dbReference type="SMART" id="SM01390"/>
    </source>
</evidence>
<comment type="similarity">
    <text evidence="1">Belongs to the universal ribosomal protein uS4 family.</text>
</comment>
<feature type="domain" description="Small ribosomal subunit protein uS4 N-terminal" evidence="2">
    <location>
        <begin position="31"/>
        <end position="105"/>
    </location>
</feature>
<proteinExistence type="inferred from homology"/>
<dbReference type="GO" id="GO:0019843">
    <property type="term" value="F:rRNA binding"/>
    <property type="evidence" value="ECO:0007669"/>
    <property type="project" value="InterPro"/>
</dbReference>